<dbReference type="PANTHER" id="PTHR10788">
    <property type="entry name" value="TREHALOSE-6-PHOSPHATE SYNTHASE"/>
    <property type="match status" value="1"/>
</dbReference>
<accession>A0A9P8RKS8</accession>
<organism evidence="2 3">
    <name type="scientific">Truncatella angustata</name>
    <dbReference type="NCBI Taxonomy" id="152316"/>
    <lineage>
        <taxon>Eukaryota</taxon>
        <taxon>Fungi</taxon>
        <taxon>Dikarya</taxon>
        <taxon>Ascomycota</taxon>
        <taxon>Pezizomycotina</taxon>
        <taxon>Sordariomycetes</taxon>
        <taxon>Xylariomycetidae</taxon>
        <taxon>Amphisphaeriales</taxon>
        <taxon>Sporocadaceae</taxon>
        <taxon>Truncatella</taxon>
    </lineage>
</organism>
<dbReference type="Gene3D" id="3.40.50.1000">
    <property type="entry name" value="HAD superfamily/HAD-like"/>
    <property type="match status" value="1"/>
</dbReference>
<dbReference type="GO" id="GO:0004805">
    <property type="term" value="F:trehalose-phosphatase activity"/>
    <property type="evidence" value="ECO:0007669"/>
    <property type="project" value="TreeGrafter"/>
</dbReference>
<dbReference type="Proteomes" id="UP000758603">
    <property type="component" value="Unassembled WGS sequence"/>
</dbReference>
<sequence length="80" mass="9172">YRVANKRLFIFDYDGTPTLFVGEPIAAIPSEPVIQTLKSLAVDHRNAVWIISDRDEEFLQQHSRHISELGFSAEHGSFMR</sequence>
<reference evidence="2" key="1">
    <citation type="journal article" date="2021" name="Nat. Commun.">
        <title>Genetic determinants of endophytism in the Arabidopsis root mycobiome.</title>
        <authorList>
            <person name="Mesny F."/>
            <person name="Miyauchi S."/>
            <person name="Thiergart T."/>
            <person name="Pickel B."/>
            <person name="Atanasova L."/>
            <person name="Karlsson M."/>
            <person name="Huettel B."/>
            <person name="Barry K.W."/>
            <person name="Haridas S."/>
            <person name="Chen C."/>
            <person name="Bauer D."/>
            <person name="Andreopoulos W."/>
            <person name="Pangilinan J."/>
            <person name="LaButti K."/>
            <person name="Riley R."/>
            <person name="Lipzen A."/>
            <person name="Clum A."/>
            <person name="Drula E."/>
            <person name="Henrissat B."/>
            <person name="Kohler A."/>
            <person name="Grigoriev I.V."/>
            <person name="Martin F.M."/>
            <person name="Hacquard S."/>
        </authorList>
    </citation>
    <scope>NUCLEOTIDE SEQUENCE</scope>
    <source>
        <strain evidence="2">MPI-SDFR-AT-0073</strain>
    </source>
</reference>
<name>A0A9P8RKS8_9PEZI</name>
<dbReference type="RefSeq" id="XP_045951619.1">
    <property type="nucleotide sequence ID" value="XM_046096931.1"/>
</dbReference>
<protein>
    <submittedName>
        <fullName evidence="2">Trehalose-phosphatase</fullName>
    </submittedName>
</protein>
<evidence type="ECO:0000313" key="3">
    <source>
        <dbReference type="Proteomes" id="UP000758603"/>
    </source>
</evidence>
<dbReference type="InterPro" id="IPR036412">
    <property type="entry name" value="HAD-like_sf"/>
</dbReference>
<evidence type="ECO:0000313" key="2">
    <source>
        <dbReference type="EMBL" id="KAH6645105.1"/>
    </source>
</evidence>
<dbReference type="AlphaFoldDB" id="A0A9P8RKS8"/>
<evidence type="ECO:0000256" key="1">
    <source>
        <dbReference type="ARBA" id="ARBA00005409"/>
    </source>
</evidence>
<dbReference type="PANTHER" id="PTHR10788:SF123">
    <property type="entry name" value="TREHALOSE-PHOSPHATASE"/>
    <property type="match status" value="1"/>
</dbReference>
<dbReference type="SUPFAM" id="SSF56784">
    <property type="entry name" value="HAD-like"/>
    <property type="match status" value="1"/>
</dbReference>
<dbReference type="GO" id="GO:0031505">
    <property type="term" value="P:fungal-type cell wall organization"/>
    <property type="evidence" value="ECO:0007669"/>
    <property type="project" value="TreeGrafter"/>
</dbReference>
<dbReference type="GO" id="GO:0005829">
    <property type="term" value="C:cytosol"/>
    <property type="evidence" value="ECO:0007669"/>
    <property type="project" value="TreeGrafter"/>
</dbReference>
<dbReference type="InterPro" id="IPR003337">
    <property type="entry name" value="Trehalose_PPase"/>
</dbReference>
<dbReference type="GO" id="GO:0005992">
    <property type="term" value="P:trehalose biosynthetic process"/>
    <property type="evidence" value="ECO:0007669"/>
    <property type="project" value="InterPro"/>
</dbReference>
<dbReference type="InterPro" id="IPR001830">
    <property type="entry name" value="Glyco_trans_20"/>
</dbReference>
<gene>
    <name evidence="2" type="ORF">BKA67DRAFT_487127</name>
</gene>
<comment type="caution">
    <text evidence="2">The sequence shown here is derived from an EMBL/GenBank/DDBJ whole genome shotgun (WGS) entry which is preliminary data.</text>
</comment>
<proteinExistence type="inferred from homology"/>
<dbReference type="EMBL" id="JAGPXC010000012">
    <property type="protein sequence ID" value="KAH6645105.1"/>
    <property type="molecule type" value="Genomic_DNA"/>
</dbReference>
<dbReference type="GO" id="GO:0003825">
    <property type="term" value="F:alpha,alpha-trehalose-phosphate synthase (UDP-forming) activity"/>
    <property type="evidence" value="ECO:0007669"/>
    <property type="project" value="TreeGrafter"/>
</dbReference>
<dbReference type="InterPro" id="IPR023214">
    <property type="entry name" value="HAD_sf"/>
</dbReference>
<feature type="non-terminal residue" evidence="2">
    <location>
        <position position="1"/>
    </location>
</feature>
<dbReference type="GO" id="GO:0034605">
    <property type="term" value="P:cellular response to heat"/>
    <property type="evidence" value="ECO:0007669"/>
    <property type="project" value="TreeGrafter"/>
</dbReference>
<feature type="non-terminal residue" evidence="2">
    <location>
        <position position="80"/>
    </location>
</feature>
<dbReference type="Pfam" id="PF02358">
    <property type="entry name" value="Trehalose_PPase"/>
    <property type="match status" value="1"/>
</dbReference>
<comment type="similarity">
    <text evidence="1">In the N-terminal section; belongs to the glycosyltransferase 20 family.</text>
</comment>
<dbReference type="GO" id="GO:0005946">
    <property type="term" value="C:alpha,alpha-trehalose-phosphate synthase complex (UDP-forming)"/>
    <property type="evidence" value="ECO:0007669"/>
    <property type="project" value="TreeGrafter"/>
</dbReference>
<dbReference type="GeneID" id="70125823"/>
<keyword evidence="3" id="KW-1185">Reference proteome</keyword>
<dbReference type="OrthoDB" id="755951at2759"/>